<proteinExistence type="inferred from homology"/>
<keyword evidence="7" id="KW-0520">NAD</keyword>
<dbReference type="GO" id="GO:0050660">
    <property type="term" value="F:flavin adenine dinucleotide binding"/>
    <property type="evidence" value="ECO:0007669"/>
    <property type="project" value="InterPro"/>
</dbReference>
<keyword evidence="2" id="KW-0285">Flavoprotein</keyword>
<reference evidence="15" key="2">
    <citation type="submission" date="2025-08" db="UniProtKB">
        <authorList>
            <consortium name="Ensembl"/>
        </authorList>
    </citation>
    <scope>IDENTIFICATION</scope>
</reference>
<dbReference type="OMA" id="ISPPVWQ"/>
<accession>H2Y7H4</accession>
<reference evidence="15" key="3">
    <citation type="submission" date="2025-09" db="UniProtKB">
        <authorList>
            <consortium name="Ensembl"/>
        </authorList>
    </citation>
    <scope>IDENTIFICATION</scope>
</reference>
<dbReference type="HOGENOM" id="CLU_013299_5_0_1"/>
<evidence type="ECO:0000256" key="1">
    <source>
        <dbReference type="ARBA" id="ARBA00001917"/>
    </source>
</evidence>
<evidence type="ECO:0000256" key="10">
    <source>
        <dbReference type="ARBA" id="ARBA00047287"/>
    </source>
</evidence>
<dbReference type="InterPro" id="IPR013785">
    <property type="entry name" value="Aldolase_TIM"/>
</dbReference>
<dbReference type="GeneTree" id="ENSGT00550000075089"/>
<keyword evidence="6" id="KW-0560">Oxidoreductase</keyword>
<evidence type="ECO:0000256" key="4">
    <source>
        <dbReference type="ARBA" id="ARBA00022694"/>
    </source>
</evidence>
<evidence type="ECO:0000313" key="16">
    <source>
        <dbReference type="Proteomes" id="UP000007875"/>
    </source>
</evidence>
<evidence type="ECO:0000256" key="12">
    <source>
        <dbReference type="ARBA" id="ARBA00048934"/>
    </source>
</evidence>
<dbReference type="Proteomes" id="UP000007875">
    <property type="component" value="Unassembled WGS sequence"/>
</dbReference>
<dbReference type="GO" id="GO:0017150">
    <property type="term" value="F:tRNA dihydrouridine synthase activity"/>
    <property type="evidence" value="ECO:0007669"/>
    <property type="project" value="InterPro"/>
</dbReference>
<dbReference type="Ensembl" id="ENSCSAVT00000001287.1">
    <property type="protein sequence ID" value="ENSCSAVP00000001272.1"/>
    <property type="gene ID" value="ENSCSAVG00000000712.1"/>
</dbReference>
<protein>
    <recommendedName>
        <fullName evidence="9">tRNA-dihydrouridine(16/17) synthase [NAD(P)(+)]</fullName>
        <ecNumber evidence="9">1.3.1.88</ecNumber>
    </recommendedName>
</protein>
<organism evidence="15 16">
    <name type="scientific">Ciona savignyi</name>
    <name type="common">Pacific transparent sea squirt</name>
    <dbReference type="NCBI Taxonomy" id="51511"/>
    <lineage>
        <taxon>Eukaryota</taxon>
        <taxon>Metazoa</taxon>
        <taxon>Chordata</taxon>
        <taxon>Tunicata</taxon>
        <taxon>Ascidiacea</taxon>
        <taxon>Phlebobranchia</taxon>
        <taxon>Cionidae</taxon>
        <taxon>Ciona</taxon>
    </lineage>
</organism>
<comment type="catalytic activity">
    <reaction evidence="13">
        <text>5,6-dihydrouridine(17) in tRNA + NADP(+) = uridine(17) in tRNA + NADPH + H(+)</text>
        <dbReference type="Rhea" id="RHEA:53368"/>
        <dbReference type="Rhea" id="RHEA-COMP:13541"/>
        <dbReference type="Rhea" id="RHEA-COMP:13542"/>
        <dbReference type="ChEBI" id="CHEBI:15378"/>
        <dbReference type="ChEBI" id="CHEBI:57783"/>
        <dbReference type="ChEBI" id="CHEBI:58349"/>
        <dbReference type="ChEBI" id="CHEBI:65315"/>
        <dbReference type="ChEBI" id="CHEBI:74443"/>
        <dbReference type="EC" id="1.3.1.88"/>
    </reaction>
    <physiologicalReaction direction="right-to-left" evidence="13">
        <dbReference type="Rhea" id="RHEA:53370"/>
    </physiologicalReaction>
</comment>
<evidence type="ECO:0000259" key="14">
    <source>
        <dbReference type="Pfam" id="PF01207"/>
    </source>
</evidence>
<keyword evidence="5" id="KW-0521">NADP</keyword>
<dbReference type="CDD" id="cd02801">
    <property type="entry name" value="DUS_like_FMN"/>
    <property type="match status" value="1"/>
</dbReference>
<evidence type="ECO:0000256" key="5">
    <source>
        <dbReference type="ARBA" id="ARBA00022857"/>
    </source>
</evidence>
<dbReference type="InterPro" id="IPR018517">
    <property type="entry name" value="tRNA_hU_synthase_CS"/>
</dbReference>
<name>H2Y7H4_CIOSA</name>
<feature type="domain" description="DUS-like FMN-binding" evidence="14">
    <location>
        <begin position="19"/>
        <end position="242"/>
    </location>
</feature>
<comment type="cofactor">
    <cofactor evidence="1">
        <name>FMN</name>
        <dbReference type="ChEBI" id="CHEBI:58210"/>
    </cofactor>
</comment>
<dbReference type="Pfam" id="PF01207">
    <property type="entry name" value="Dus"/>
    <property type="match status" value="1"/>
</dbReference>
<comment type="catalytic activity">
    <reaction evidence="12">
        <text>5,6-dihydrouridine(16) in tRNA + NAD(+) = uridine(16) in tRNA + NADH + H(+)</text>
        <dbReference type="Rhea" id="RHEA:53380"/>
        <dbReference type="Rhea" id="RHEA-COMP:13543"/>
        <dbReference type="Rhea" id="RHEA-COMP:13544"/>
        <dbReference type="ChEBI" id="CHEBI:15378"/>
        <dbReference type="ChEBI" id="CHEBI:57540"/>
        <dbReference type="ChEBI" id="CHEBI:57945"/>
        <dbReference type="ChEBI" id="CHEBI:65315"/>
        <dbReference type="ChEBI" id="CHEBI:74443"/>
        <dbReference type="EC" id="1.3.1.88"/>
    </reaction>
    <physiologicalReaction direction="right-to-left" evidence="12">
        <dbReference type="Rhea" id="RHEA:53382"/>
    </physiologicalReaction>
</comment>
<evidence type="ECO:0000256" key="13">
    <source>
        <dbReference type="ARBA" id="ARBA00049467"/>
    </source>
</evidence>
<comment type="catalytic activity">
    <reaction evidence="11">
        <text>5,6-dihydrouridine(16) in tRNA + NADP(+) = uridine(16) in tRNA + NADPH + H(+)</text>
        <dbReference type="Rhea" id="RHEA:53376"/>
        <dbReference type="Rhea" id="RHEA-COMP:13543"/>
        <dbReference type="Rhea" id="RHEA-COMP:13544"/>
        <dbReference type="ChEBI" id="CHEBI:15378"/>
        <dbReference type="ChEBI" id="CHEBI:57783"/>
        <dbReference type="ChEBI" id="CHEBI:58349"/>
        <dbReference type="ChEBI" id="CHEBI:65315"/>
        <dbReference type="ChEBI" id="CHEBI:74443"/>
        <dbReference type="EC" id="1.3.1.88"/>
    </reaction>
    <physiologicalReaction direction="right-to-left" evidence="11">
        <dbReference type="Rhea" id="RHEA:53378"/>
    </physiologicalReaction>
</comment>
<evidence type="ECO:0000256" key="11">
    <source>
        <dbReference type="ARBA" id="ARBA00047652"/>
    </source>
</evidence>
<evidence type="ECO:0000256" key="9">
    <source>
        <dbReference type="ARBA" id="ARBA00038890"/>
    </source>
</evidence>
<dbReference type="InterPro" id="IPR035587">
    <property type="entry name" value="DUS-like_FMN-bd"/>
</dbReference>
<dbReference type="PROSITE" id="PS01136">
    <property type="entry name" value="UPF0034"/>
    <property type="match status" value="1"/>
</dbReference>
<dbReference type="eggNOG" id="KOG2335">
    <property type="taxonomic scope" value="Eukaryota"/>
</dbReference>
<dbReference type="SUPFAM" id="SSF51395">
    <property type="entry name" value="FMN-linked oxidoreductases"/>
    <property type="match status" value="1"/>
</dbReference>
<evidence type="ECO:0000256" key="6">
    <source>
        <dbReference type="ARBA" id="ARBA00023002"/>
    </source>
</evidence>
<reference evidence="16" key="1">
    <citation type="submission" date="2003-08" db="EMBL/GenBank/DDBJ databases">
        <authorList>
            <person name="Birren B."/>
            <person name="Nusbaum C."/>
            <person name="Abebe A."/>
            <person name="Abouelleil A."/>
            <person name="Adekoya E."/>
            <person name="Ait-zahra M."/>
            <person name="Allen N."/>
            <person name="Allen T."/>
            <person name="An P."/>
            <person name="Anderson M."/>
            <person name="Anderson S."/>
            <person name="Arachchi H."/>
            <person name="Armbruster J."/>
            <person name="Bachantsang P."/>
            <person name="Baldwin J."/>
            <person name="Barry A."/>
            <person name="Bayul T."/>
            <person name="Blitshsteyn B."/>
            <person name="Bloom T."/>
            <person name="Blye J."/>
            <person name="Boguslavskiy L."/>
            <person name="Borowsky M."/>
            <person name="Boukhgalter B."/>
            <person name="Brunache A."/>
            <person name="Butler J."/>
            <person name="Calixte N."/>
            <person name="Calvo S."/>
            <person name="Camarata J."/>
            <person name="Campo K."/>
            <person name="Chang J."/>
            <person name="Cheshatsang Y."/>
            <person name="Citroen M."/>
            <person name="Collymore A."/>
            <person name="Considine T."/>
            <person name="Cook A."/>
            <person name="Cooke P."/>
            <person name="Corum B."/>
            <person name="Cuomo C."/>
            <person name="David R."/>
            <person name="Dawoe T."/>
            <person name="Degray S."/>
            <person name="Dodge S."/>
            <person name="Dooley K."/>
            <person name="Dorje P."/>
            <person name="Dorjee K."/>
            <person name="Dorris L."/>
            <person name="Duffey N."/>
            <person name="Dupes A."/>
            <person name="Elkins T."/>
            <person name="Engels R."/>
            <person name="Erickson J."/>
            <person name="Farina A."/>
            <person name="Faro S."/>
            <person name="Ferreira P."/>
            <person name="Fischer H."/>
            <person name="Fitzgerald M."/>
            <person name="Foley K."/>
            <person name="Gage D."/>
            <person name="Galagan J."/>
            <person name="Gearin G."/>
            <person name="Gnerre S."/>
            <person name="Gnirke A."/>
            <person name="Goyette A."/>
            <person name="Graham J."/>
            <person name="Grandbois E."/>
            <person name="Gyaltsen K."/>
            <person name="Hafez N."/>
            <person name="Hagopian D."/>
            <person name="Hagos B."/>
            <person name="Hall J."/>
            <person name="Hatcher B."/>
            <person name="Heller A."/>
            <person name="Higgins H."/>
            <person name="Honan T."/>
            <person name="Horn A."/>
            <person name="Houde N."/>
            <person name="Hughes L."/>
            <person name="Hulme W."/>
            <person name="Husby E."/>
            <person name="Iliev I."/>
            <person name="Jaffe D."/>
            <person name="Jones C."/>
            <person name="Kamal M."/>
            <person name="Kamat A."/>
            <person name="Kamvysselis M."/>
            <person name="Karlsson E."/>
            <person name="Kells C."/>
            <person name="Kieu A."/>
            <person name="Kisner P."/>
            <person name="Kodira C."/>
            <person name="Kulbokas E."/>
            <person name="Labutti K."/>
            <person name="Lama D."/>
            <person name="Landers T."/>
            <person name="Leger J."/>
            <person name="Levine S."/>
            <person name="Lewis D."/>
            <person name="Lewis T."/>
            <person name="Lindblad-toh K."/>
            <person name="Liu X."/>
            <person name="Lokyitsang T."/>
            <person name="Lokyitsang Y."/>
            <person name="Lucien O."/>
            <person name="Lui A."/>
            <person name="Ma L.J."/>
            <person name="Mabbitt R."/>
            <person name="Macdonald J."/>
            <person name="Maclean C."/>
            <person name="Major J."/>
            <person name="Manning J."/>
            <person name="Marabella R."/>
            <person name="Maru K."/>
            <person name="Matthews C."/>
            <person name="Mauceli E."/>
            <person name="Mccarthy M."/>
            <person name="Mcdonough S."/>
            <person name="Mcghee T."/>
            <person name="Meldrim J."/>
            <person name="Meneus L."/>
            <person name="Mesirov J."/>
            <person name="Mihalev A."/>
            <person name="Mihova T."/>
            <person name="Mikkelsen T."/>
            <person name="Mlenga V."/>
            <person name="Moru K."/>
            <person name="Mozes J."/>
            <person name="Mulrain L."/>
            <person name="Munson G."/>
            <person name="Naylor J."/>
            <person name="Newes C."/>
            <person name="Nguyen C."/>
            <person name="Nguyen N."/>
            <person name="Nguyen T."/>
            <person name="Nicol R."/>
            <person name="Nielsen C."/>
            <person name="Nizzari M."/>
            <person name="Norbu C."/>
            <person name="Norbu N."/>
            <person name="O'donnell P."/>
            <person name="Okoawo O."/>
            <person name="O'leary S."/>
            <person name="Omotosho B."/>
            <person name="O'neill K."/>
            <person name="Osman S."/>
            <person name="Parker S."/>
            <person name="Perrin D."/>
            <person name="Phunkhang P."/>
            <person name="Piqani B."/>
            <person name="Purcell S."/>
            <person name="Rachupka T."/>
            <person name="Ramasamy U."/>
            <person name="Rameau R."/>
            <person name="Ray V."/>
            <person name="Raymond C."/>
            <person name="Retta R."/>
            <person name="Richardson S."/>
            <person name="Rise C."/>
            <person name="Rodriguez J."/>
            <person name="Rogers J."/>
            <person name="Rogov P."/>
            <person name="Rutman M."/>
            <person name="Schupbach R."/>
            <person name="Seaman C."/>
            <person name="Settipalli S."/>
            <person name="Sharpe T."/>
            <person name="Sheridan J."/>
            <person name="Sherpa N."/>
            <person name="Shi J."/>
            <person name="Smirnov S."/>
            <person name="Smith C."/>
            <person name="Sougnez C."/>
            <person name="Spencer B."/>
            <person name="Stalker J."/>
            <person name="Stange-thomann N."/>
            <person name="Stavropoulos S."/>
            <person name="Stetson K."/>
            <person name="Stone C."/>
            <person name="Stone S."/>
            <person name="Stubbs M."/>
            <person name="Talamas J."/>
            <person name="Tchuinga P."/>
            <person name="Tenzing P."/>
            <person name="Tesfaye S."/>
            <person name="Theodore J."/>
            <person name="Thoulutsang Y."/>
            <person name="Topham K."/>
            <person name="Towey S."/>
            <person name="Tsamla T."/>
            <person name="Tsomo N."/>
            <person name="Vallee D."/>
            <person name="Vassiliev H."/>
            <person name="Venkataraman V."/>
            <person name="Vinson J."/>
            <person name="Vo A."/>
            <person name="Wade C."/>
            <person name="Wang S."/>
            <person name="Wangchuk T."/>
            <person name="Wangdi T."/>
            <person name="Whittaker C."/>
            <person name="Wilkinson J."/>
            <person name="Wu Y."/>
            <person name="Wyman D."/>
            <person name="Yadav S."/>
            <person name="Yang S."/>
            <person name="Yang X."/>
            <person name="Yeager S."/>
            <person name="Yee E."/>
            <person name="Young G."/>
            <person name="Zainoun J."/>
            <person name="Zembeck L."/>
            <person name="Zimmer A."/>
            <person name="Zody M."/>
            <person name="Lander E."/>
        </authorList>
    </citation>
    <scope>NUCLEOTIDE SEQUENCE [LARGE SCALE GENOMIC DNA]</scope>
</reference>
<keyword evidence="4" id="KW-0819">tRNA processing</keyword>
<evidence type="ECO:0000256" key="2">
    <source>
        <dbReference type="ARBA" id="ARBA00022630"/>
    </source>
</evidence>
<dbReference type="STRING" id="51511.ENSCSAVP00000001272"/>
<dbReference type="EC" id="1.3.1.88" evidence="9"/>
<evidence type="ECO:0000256" key="7">
    <source>
        <dbReference type="ARBA" id="ARBA00023027"/>
    </source>
</evidence>
<evidence type="ECO:0000256" key="8">
    <source>
        <dbReference type="ARBA" id="ARBA00038313"/>
    </source>
</evidence>
<dbReference type="AlphaFoldDB" id="H2Y7H4"/>
<dbReference type="Gene3D" id="3.20.20.70">
    <property type="entry name" value="Aldolase class I"/>
    <property type="match status" value="1"/>
</dbReference>
<evidence type="ECO:0000256" key="3">
    <source>
        <dbReference type="ARBA" id="ARBA00022643"/>
    </source>
</evidence>
<sequence>MPSGYEFYERVLKSAKYVVAPMVDQSELAWRMLARKHGAQLCYSPMYSANTFVHDHTYRKKVLQDLSCGQDRPLIVQFCANSPEIFLQASLLVEPHCDGVDLNLGCPQHIAKRGHFGAYLQDDWSLISDIVSTSKKQLSIGVTVKIRIFPEISKTVEYAQMLERSGCDLITVHGRTRAQKGPSTGLASWDHIKAVKESVDIPVFANGNIQYFRDIEECMLCTGVNGVMAAEGHLTNPMIFKDLNPPPNVYDVMSEYFDFVDKYPCPVSFVRSHMFKIWARTLLVHREMRNTIGSAATIEILMNCNDELKQLCLNEDIKDHSIPHWVCQPYIRPNRLPQNTNHNITQTIAPENNSQDPHIKLSKNEMRRRLKY</sequence>
<keyword evidence="16" id="KW-1185">Reference proteome</keyword>
<dbReference type="InParanoid" id="H2Y7H4"/>
<comment type="catalytic activity">
    <reaction evidence="10">
        <text>5,6-dihydrouridine(17) in tRNA + NAD(+) = uridine(17) in tRNA + NADH + H(+)</text>
        <dbReference type="Rhea" id="RHEA:53372"/>
        <dbReference type="Rhea" id="RHEA-COMP:13541"/>
        <dbReference type="Rhea" id="RHEA-COMP:13542"/>
        <dbReference type="ChEBI" id="CHEBI:15378"/>
        <dbReference type="ChEBI" id="CHEBI:57540"/>
        <dbReference type="ChEBI" id="CHEBI:57945"/>
        <dbReference type="ChEBI" id="CHEBI:65315"/>
        <dbReference type="ChEBI" id="CHEBI:74443"/>
        <dbReference type="EC" id="1.3.1.88"/>
    </reaction>
    <physiologicalReaction direction="right-to-left" evidence="10">
        <dbReference type="Rhea" id="RHEA:53374"/>
    </physiologicalReaction>
</comment>
<comment type="similarity">
    <text evidence="8">Belongs to the Dus family. Dus1 subfamily.</text>
</comment>
<keyword evidence="3" id="KW-0288">FMN</keyword>
<dbReference type="PANTHER" id="PTHR11082:SF5">
    <property type="entry name" value="TRNA-DIHYDROURIDINE(16_17) SYNTHASE [NAD(P)(+)]-LIKE"/>
    <property type="match status" value="1"/>
</dbReference>
<evidence type="ECO:0000313" key="15">
    <source>
        <dbReference type="Ensembl" id="ENSCSAVP00000001272.1"/>
    </source>
</evidence>
<dbReference type="PANTHER" id="PTHR11082">
    <property type="entry name" value="TRNA-DIHYDROURIDINE SYNTHASE"/>
    <property type="match status" value="1"/>
</dbReference>